<dbReference type="STRING" id="1504633.A0A2T7C4F1"/>
<evidence type="ECO:0000259" key="2">
    <source>
        <dbReference type="Pfam" id="PF14510"/>
    </source>
</evidence>
<evidence type="ECO:0000313" key="4">
    <source>
        <dbReference type="Proteomes" id="UP000244336"/>
    </source>
</evidence>
<dbReference type="Gramene" id="PUZ38222">
    <property type="protein sequence ID" value="PUZ38222"/>
    <property type="gene ID" value="GQ55_9G179700"/>
</dbReference>
<feature type="compositionally biased region" description="Low complexity" evidence="1">
    <location>
        <begin position="8"/>
        <end position="21"/>
    </location>
</feature>
<proteinExistence type="predicted"/>
<gene>
    <name evidence="3" type="ORF">GQ55_9G179700</name>
</gene>
<evidence type="ECO:0000256" key="1">
    <source>
        <dbReference type="SAM" id="MobiDB-lite"/>
    </source>
</evidence>
<dbReference type="AlphaFoldDB" id="A0A2T7C4F1"/>
<accession>A0A2T7C4F1</accession>
<dbReference type="Pfam" id="PF14510">
    <property type="entry name" value="ABC_trans_N"/>
    <property type="match status" value="1"/>
</dbReference>
<name>A0A2T7C4F1_9POAL</name>
<feature type="domain" description="Pleiotropic ABC efflux transporter N-terminal" evidence="2">
    <location>
        <begin position="79"/>
        <end position="128"/>
    </location>
</feature>
<dbReference type="EMBL" id="CM009757">
    <property type="protein sequence ID" value="PUZ38222.1"/>
    <property type="molecule type" value="Genomic_DNA"/>
</dbReference>
<dbReference type="OrthoDB" id="783217at2759"/>
<organism evidence="3 4">
    <name type="scientific">Panicum hallii var. hallii</name>
    <dbReference type="NCBI Taxonomy" id="1504633"/>
    <lineage>
        <taxon>Eukaryota</taxon>
        <taxon>Viridiplantae</taxon>
        <taxon>Streptophyta</taxon>
        <taxon>Embryophyta</taxon>
        <taxon>Tracheophyta</taxon>
        <taxon>Spermatophyta</taxon>
        <taxon>Magnoliopsida</taxon>
        <taxon>Liliopsida</taxon>
        <taxon>Poales</taxon>
        <taxon>Poaceae</taxon>
        <taxon>PACMAD clade</taxon>
        <taxon>Panicoideae</taxon>
        <taxon>Panicodae</taxon>
        <taxon>Paniceae</taxon>
        <taxon>Panicinae</taxon>
        <taxon>Panicum</taxon>
        <taxon>Panicum sect. Panicum</taxon>
    </lineage>
</organism>
<reference evidence="3 4" key="1">
    <citation type="submission" date="2018-04" db="EMBL/GenBank/DDBJ databases">
        <title>WGS assembly of Panicum hallii var. hallii HAL2.</title>
        <authorList>
            <person name="Lovell J."/>
            <person name="Jenkins J."/>
            <person name="Lowry D."/>
            <person name="Mamidi S."/>
            <person name="Sreedasyam A."/>
            <person name="Weng X."/>
            <person name="Barry K."/>
            <person name="Bonette J."/>
            <person name="Campitelli B."/>
            <person name="Daum C."/>
            <person name="Gordon S."/>
            <person name="Gould B."/>
            <person name="Lipzen A."/>
            <person name="MacQueen A."/>
            <person name="Palacio-Mejia J."/>
            <person name="Plott C."/>
            <person name="Shakirov E."/>
            <person name="Shu S."/>
            <person name="Yoshinaga Y."/>
            <person name="Zane M."/>
            <person name="Rokhsar D."/>
            <person name="Grimwood J."/>
            <person name="Schmutz J."/>
            <person name="Juenger T."/>
        </authorList>
    </citation>
    <scope>NUCLEOTIDE SEQUENCE [LARGE SCALE GENOMIC DNA]</scope>
    <source>
        <strain evidence="4">cv. HAL2</strain>
    </source>
</reference>
<keyword evidence="4" id="KW-1185">Reference proteome</keyword>
<dbReference type="InterPro" id="IPR029481">
    <property type="entry name" value="ABC_trans_N"/>
</dbReference>
<dbReference type="PANTHER" id="PTHR48040:SF18">
    <property type="entry name" value="PLEIOTROPIC DRUG RESISTANCE PROTEIN 3-LIKE ISOFORM X1"/>
    <property type="match status" value="1"/>
</dbReference>
<dbReference type="PANTHER" id="PTHR48040">
    <property type="entry name" value="PLEIOTROPIC DRUG RESISTANCE PROTEIN 1-LIKE ISOFORM X1"/>
    <property type="match status" value="1"/>
</dbReference>
<dbReference type="Proteomes" id="UP000244336">
    <property type="component" value="Chromosome 9"/>
</dbReference>
<protein>
    <recommendedName>
        <fullName evidence="2">Pleiotropic ABC efflux transporter N-terminal domain-containing protein</fullName>
    </recommendedName>
</protein>
<feature type="region of interest" description="Disordered" evidence="1">
    <location>
        <begin position="1"/>
        <end position="52"/>
    </location>
</feature>
<sequence>MEFPGREASQSLPASSSALAANEHAPNPKEMELEMAAGGYRNGAPDGQGAGEDMLLDGGKLGALRRREFFDNLLKRVEDDNLRFLQRQKQRIDRVGVKLPAIEVTYGNLCVEAESRYSGGSHLPTLWNSIKAFLSRWRGGGDVCSMTIVTID</sequence>
<evidence type="ECO:0000313" key="3">
    <source>
        <dbReference type="EMBL" id="PUZ38222.1"/>
    </source>
</evidence>